<dbReference type="PANTHER" id="PTHR33910">
    <property type="entry name" value="PROTEIN TRANSLOCASE SUBUNIT SECE"/>
    <property type="match status" value="1"/>
</dbReference>
<dbReference type="InterPro" id="IPR001901">
    <property type="entry name" value="Translocase_SecE/Sec61-g"/>
</dbReference>
<dbReference type="PRINTS" id="PR01650">
    <property type="entry name" value="SECETRNLCASE"/>
</dbReference>
<dbReference type="GO" id="GO:0006605">
    <property type="term" value="P:protein targeting"/>
    <property type="evidence" value="ECO:0007669"/>
    <property type="project" value="InterPro"/>
</dbReference>
<proteinExistence type="inferred from homology"/>
<dbReference type="Gene3D" id="1.20.5.1030">
    <property type="entry name" value="Preprotein translocase secy subunit"/>
    <property type="match status" value="1"/>
</dbReference>
<dbReference type="GO" id="GO:0008320">
    <property type="term" value="F:protein transmembrane transporter activity"/>
    <property type="evidence" value="ECO:0007669"/>
    <property type="project" value="InterPro"/>
</dbReference>
<dbReference type="AlphaFoldDB" id="K1U7L9"/>
<dbReference type="GO" id="GO:0009306">
    <property type="term" value="P:protein secretion"/>
    <property type="evidence" value="ECO:0007669"/>
    <property type="project" value="InterPro"/>
</dbReference>
<evidence type="ECO:0000256" key="8">
    <source>
        <dbReference type="ARBA" id="ARBA00023136"/>
    </source>
</evidence>
<evidence type="ECO:0000256" key="2">
    <source>
        <dbReference type="ARBA" id="ARBA00022448"/>
    </source>
</evidence>
<feature type="transmembrane region" description="Helical" evidence="9">
    <location>
        <begin position="51"/>
        <end position="72"/>
    </location>
</feature>
<keyword evidence="3" id="KW-1003">Cell membrane</keyword>
<keyword evidence="2" id="KW-0813">Transport</keyword>
<organism evidence="10">
    <name type="scientific">human gut metagenome</name>
    <dbReference type="NCBI Taxonomy" id="408170"/>
    <lineage>
        <taxon>unclassified sequences</taxon>
        <taxon>metagenomes</taxon>
        <taxon>organismal metagenomes</taxon>
    </lineage>
</organism>
<keyword evidence="6 9" id="KW-1133">Transmembrane helix</keyword>
<name>K1U7L9_9ZZZZ</name>
<keyword evidence="8 9" id="KW-0472">Membrane</keyword>
<gene>
    <name evidence="10" type="ORF">LEA_09287</name>
</gene>
<dbReference type="GO" id="GO:0005886">
    <property type="term" value="C:plasma membrane"/>
    <property type="evidence" value="ECO:0007669"/>
    <property type="project" value="TreeGrafter"/>
</dbReference>
<evidence type="ECO:0000256" key="3">
    <source>
        <dbReference type="ARBA" id="ARBA00022475"/>
    </source>
</evidence>
<evidence type="ECO:0000313" key="10">
    <source>
        <dbReference type="EMBL" id="EKC67466.1"/>
    </source>
</evidence>
<dbReference type="HAMAP" id="MF_00422">
    <property type="entry name" value="SecE"/>
    <property type="match status" value="1"/>
</dbReference>
<evidence type="ECO:0000256" key="4">
    <source>
        <dbReference type="ARBA" id="ARBA00022692"/>
    </source>
</evidence>
<keyword evidence="4 9" id="KW-0812">Transmembrane</keyword>
<dbReference type="NCBIfam" id="TIGR00964">
    <property type="entry name" value="secE_bact"/>
    <property type="match status" value="1"/>
</dbReference>
<comment type="caution">
    <text evidence="10">The sequence shown here is derived from an EMBL/GenBank/DDBJ whole genome shotgun (WGS) entry which is preliminary data.</text>
</comment>
<evidence type="ECO:0000256" key="6">
    <source>
        <dbReference type="ARBA" id="ARBA00022989"/>
    </source>
</evidence>
<evidence type="ECO:0000256" key="5">
    <source>
        <dbReference type="ARBA" id="ARBA00022927"/>
    </source>
</evidence>
<evidence type="ECO:0000256" key="7">
    <source>
        <dbReference type="ARBA" id="ARBA00023010"/>
    </source>
</evidence>
<comment type="subcellular location">
    <subcellularLocation>
        <location evidence="1">Membrane</location>
    </subcellularLocation>
</comment>
<sequence>MADKKPEKKETSTEAVKKVDKKLPFFKRIGKWFRDMKSELKKVVWPTPKQTANNTAVCLVVMLASALVLWGFDSLADQGVQLLLKLGG</sequence>
<dbReference type="PANTHER" id="PTHR33910:SF1">
    <property type="entry name" value="PROTEIN TRANSLOCASE SUBUNIT SECE"/>
    <property type="match status" value="1"/>
</dbReference>
<dbReference type="GO" id="GO:0006886">
    <property type="term" value="P:intracellular protein transport"/>
    <property type="evidence" value="ECO:0007669"/>
    <property type="project" value="InterPro"/>
</dbReference>
<evidence type="ECO:0000256" key="9">
    <source>
        <dbReference type="SAM" id="Phobius"/>
    </source>
</evidence>
<accession>K1U7L9</accession>
<dbReference type="InterPro" id="IPR005807">
    <property type="entry name" value="SecE_bac"/>
</dbReference>
<dbReference type="EMBL" id="AJWY01006217">
    <property type="protein sequence ID" value="EKC67466.1"/>
    <property type="molecule type" value="Genomic_DNA"/>
</dbReference>
<dbReference type="Pfam" id="PF00584">
    <property type="entry name" value="SecE"/>
    <property type="match status" value="1"/>
</dbReference>
<evidence type="ECO:0000256" key="1">
    <source>
        <dbReference type="ARBA" id="ARBA00004370"/>
    </source>
</evidence>
<protein>
    <submittedName>
        <fullName evidence="10">SecE subunit of protein translocation complex</fullName>
    </submittedName>
</protein>
<keyword evidence="7" id="KW-0811">Translocation</keyword>
<reference evidence="10" key="1">
    <citation type="journal article" date="2013" name="Environ. Microbiol.">
        <title>Microbiota from the distal guts of lean and obese adolescents exhibit partial functional redundancy besides clear differences in community structure.</title>
        <authorList>
            <person name="Ferrer M."/>
            <person name="Ruiz A."/>
            <person name="Lanza F."/>
            <person name="Haange S.B."/>
            <person name="Oberbach A."/>
            <person name="Till H."/>
            <person name="Bargiela R."/>
            <person name="Campoy C."/>
            <person name="Segura M.T."/>
            <person name="Richter M."/>
            <person name="von Bergen M."/>
            <person name="Seifert J."/>
            <person name="Suarez A."/>
        </authorList>
    </citation>
    <scope>NUCLEOTIDE SEQUENCE</scope>
</reference>
<keyword evidence="5" id="KW-0653">Protein transport</keyword>
<dbReference type="GO" id="GO:0043952">
    <property type="term" value="P:protein transport by the Sec complex"/>
    <property type="evidence" value="ECO:0007669"/>
    <property type="project" value="TreeGrafter"/>
</dbReference>
<dbReference type="InterPro" id="IPR038379">
    <property type="entry name" value="SecE_sf"/>
</dbReference>